<dbReference type="Pfam" id="PF00596">
    <property type="entry name" value="Aldolase_II"/>
    <property type="match status" value="1"/>
</dbReference>
<dbReference type="GO" id="GO:0019323">
    <property type="term" value="P:pentose catabolic process"/>
    <property type="evidence" value="ECO:0007669"/>
    <property type="project" value="TreeGrafter"/>
</dbReference>
<keyword evidence="5" id="KW-1185">Reference proteome</keyword>
<evidence type="ECO:0000313" key="4">
    <source>
        <dbReference type="EMBL" id="ALG12515.1"/>
    </source>
</evidence>
<keyword evidence="1" id="KW-0479">Metal-binding</keyword>
<name>A0A0N9I1U0_9PSEU</name>
<feature type="domain" description="Class II aldolase/adducin N-terminal" evidence="3">
    <location>
        <begin position="6"/>
        <end position="184"/>
    </location>
</feature>
<sequence length="204" mass="21721">MIRERDLLVTAARSLYARGLTHGSTGNISVRTGDKILVTPTGCKLGTLLPGELSTIDLGGTHLDGPKPSKEAFLHAIVLRQRPDANAVVHTHSTYSAAVSCLADLDPADAIPTLTAYFAMRVGKLPLLPYYAPGDTDISAAVAAAAADHRAFLLSNHGPVIAGADLGTAMDVLDEIEHTAKIFLLLHGMRTRPLTERQRQDLVQ</sequence>
<evidence type="ECO:0000313" key="5">
    <source>
        <dbReference type="Proteomes" id="UP000063699"/>
    </source>
</evidence>
<dbReference type="PANTHER" id="PTHR22789:SF0">
    <property type="entry name" value="3-OXO-TETRONATE 4-PHOSPHATE DECARBOXYLASE-RELATED"/>
    <property type="match status" value="1"/>
</dbReference>
<reference evidence="4 5" key="1">
    <citation type="submission" date="2015-07" db="EMBL/GenBank/DDBJ databases">
        <title>Genome sequencing of Kibdelosporangium phytohabitans.</title>
        <authorList>
            <person name="Qin S."/>
            <person name="Xing K."/>
        </authorList>
    </citation>
    <scope>NUCLEOTIDE SEQUENCE [LARGE SCALE GENOMIC DNA]</scope>
    <source>
        <strain evidence="4 5">KLBMP1111</strain>
    </source>
</reference>
<dbReference type="InterPro" id="IPR001303">
    <property type="entry name" value="Aldolase_II/adducin_N"/>
</dbReference>
<dbReference type="PANTHER" id="PTHR22789">
    <property type="entry name" value="FUCULOSE PHOSPHATE ALDOLASE"/>
    <property type="match status" value="1"/>
</dbReference>
<dbReference type="Proteomes" id="UP000063699">
    <property type="component" value="Chromosome"/>
</dbReference>
<evidence type="ECO:0000256" key="2">
    <source>
        <dbReference type="ARBA" id="ARBA00023239"/>
    </source>
</evidence>
<dbReference type="AlphaFoldDB" id="A0A0N9I1U0"/>
<protein>
    <submittedName>
        <fullName evidence="4">Aldolase</fullName>
    </submittedName>
</protein>
<dbReference type="NCBIfam" id="NF006000">
    <property type="entry name" value="PRK08130.1"/>
    <property type="match status" value="1"/>
</dbReference>
<dbReference type="KEGG" id="kphy:AOZ06_41685"/>
<dbReference type="SMART" id="SM01007">
    <property type="entry name" value="Aldolase_II"/>
    <property type="match status" value="1"/>
</dbReference>
<dbReference type="SUPFAM" id="SSF53639">
    <property type="entry name" value="AraD/HMP-PK domain-like"/>
    <property type="match status" value="1"/>
</dbReference>
<dbReference type="STRING" id="860235.AOZ06_41685"/>
<dbReference type="InterPro" id="IPR050197">
    <property type="entry name" value="Aldolase_class_II_sugar_metab"/>
</dbReference>
<proteinExistence type="predicted"/>
<evidence type="ECO:0000259" key="3">
    <source>
        <dbReference type="SMART" id="SM01007"/>
    </source>
</evidence>
<dbReference type="Gene3D" id="3.40.225.10">
    <property type="entry name" value="Class II aldolase/adducin N-terminal domain"/>
    <property type="match status" value="1"/>
</dbReference>
<gene>
    <name evidence="4" type="ORF">AOZ06_41685</name>
</gene>
<dbReference type="GO" id="GO:0005829">
    <property type="term" value="C:cytosol"/>
    <property type="evidence" value="ECO:0007669"/>
    <property type="project" value="TreeGrafter"/>
</dbReference>
<dbReference type="RefSeq" id="WP_054294408.1">
    <property type="nucleotide sequence ID" value="NZ_CP012752.1"/>
</dbReference>
<dbReference type="OrthoDB" id="9786287at2"/>
<evidence type="ECO:0000256" key="1">
    <source>
        <dbReference type="ARBA" id="ARBA00022723"/>
    </source>
</evidence>
<organism evidence="4 5">
    <name type="scientific">Kibdelosporangium phytohabitans</name>
    <dbReference type="NCBI Taxonomy" id="860235"/>
    <lineage>
        <taxon>Bacteria</taxon>
        <taxon>Bacillati</taxon>
        <taxon>Actinomycetota</taxon>
        <taxon>Actinomycetes</taxon>
        <taxon>Pseudonocardiales</taxon>
        <taxon>Pseudonocardiaceae</taxon>
        <taxon>Kibdelosporangium</taxon>
    </lineage>
</organism>
<dbReference type="GO" id="GO:0016832">
    <property type="term" value="F:aldehyde-lyase activity"/>
    <property type="evidence" value="ECO:0007669"/>
    <property type="project" value="TreeGrafter"/>
</dbReference>
<dbReference type="EMBL" id="CP012752">
    <property type="protein sequence ID" value="ALG12515.1"/>
    <property type="molecule type" value="Genomic_DNA"/>
</dbReference>
<keyword evidence="2" id="KW-0456">Lyase</keyword>
<accession>A0A0N9I1U0</accession>
<dbReference type="GO" id="GO:0046872">
    <property type="term" value="F:metal ion binding"/>
    <property type="evidence" value="ECO:0007669"/>
    <property type="project" value="UniProtKB-KW"/>
</dbReference>
<dbReference type="InterPro" id="IPR036409">
    <property type="entry name" value="Aldolase_II/adducin_N_sf"/>
</dbReference>